<protein>
    <submittedName>
        <fullName evidence="1">Uncharacterized protein</fullName>
    </submittedName>
</protein>
<reference evidence="2" key="3">
    <citation type="submission" date="2011-05" db="EMBL/GenBank/DDBJ databases">
        <title>Complete sequence of Methylomonas methanica MC09.</title>
        <authorList>
            <consortium name="US DOE Joint Genome Institute"/>
            <person name="Lucas S."/>
            <person name="Han J."/>
            <person name="Lapidus A."/>
            <person name="Cheng J.-F."/>
            <person name="Goodwin L."/>
            <person name="Pitluck S."/>
            <person name="Peters L."/>
            <person name="Mikhailova N."/>
            <person name="Teshima H."/>
            <person name="Han C."/>
            <person name="Tapia R."/>
            <person name="Land M."/>
            <person name="Hauser L."/>
            <person name="Kyrpides N."/>
            <person name="Ivanova N."/>
            <person name="Pagani I."/>
            <person name="Stein L."/>
            <person name="Woyke T."/>
        </authorList>
    </citation>
    <scope>NUCLEOTIDE SEQUENCE [LARGE SCALE GENOMIC DNA]</scope>
    <source>
        <strain evidence="2">MC09</strain>
    </source>
</reference>
<gene>
    <name evidence="1" type="ordered locus">Metme_3948</name>
</gene>
<proteinExistence type="predicted"/>
<dbReference type="AlphaFoldDB" id="F9ZYN0"/>
<sequence>MAWQADNCRGCGCELSKTQSVRGICDDPECRRKDVNFQQQQRRQATLQIIRDRIPASWPDNAPIALLPRNTNALVPLLDSRIKALRRHLEQIVAEARVLPDPEFNTGETSATTNGVSVKQADLPALGAACGLCGGHCCATGGNSAWLEPDTIRRLQYQLLPVADTRIIEHYLSFLPDSSYENSCIYHAENGCSLPRAIRSNVCNQYLCKGLAEVVQGLEDGVGYCVTATVTGVSPTGIALVDASGALETLNPAAEN</sequence>
<organism evidence="1 2">
    <name type="scientific">Methylomonas methanica (strain DSM 25384 / MC09)</name>
    <dbReference type="NCBI Taxonomy" id="857087"/>
    <lineage>
        <taxon>Bacteria</taxon>
        <taxon>Pseudomonadati</taxon>
        <taxon>Pseudomonadota</taxon>
        <taxon>Gammaproteobacteria</taxon>
        <taxon>Methylococcales</taxon>
        <taxon>Methylococcaceae</taxon>
        <taxon>Methylomonas</taxon>
    </lineage>
</organism>
<dbReference type="OrthoDB" id="5421259at2"/>
<dbReference type="STRING" id="857087.Metme_3948"/>
<dbReference type="eggNOG" id="ENOG50336H0">
    <property type="taxonomic scope" value="Bacteria"/>
</dbReference>
<reference key="2">
    <citation type="submission" date="2011-05" db="EMBL/GenBank/DDBJ databases">
        <title>Complete genome sequence of the aerobic marine methanotroph Methylomonas methanica MC09.</title>
        <authorList>
            <person name="Boden R."/>
            <person name="Cunliffe M."/>
            <person name="Scanlan J."/>
            <person name="Moussard H."/>
            <person name="Kits K.D."/>
            <person name="Klotz M."/>
            <person name="Jetten M."/>
            <person name="Vuilleumier S."/>
            <person name="Han J."/>
            <person name="Peters L."/>
            <person name="Mikhailova N."/>
            <person name="Teshima H."/>
            <person name="Tapia R."/>
            <person name="Kyrpides N."/>
            <person name="Ivanova N."/>
            <person name="Pagani I."/>
            <person name="Cheng J.-F."/>
            <person name="Goodwin L."/>
            <person name="Han C."/>
            <person name="Hauser L."/>
            <person name="Land M."/>
            <person name="Lapidus A."/>
            <person name="Lucas S."/>
            <person name="Pitluck S."/>
            <person name="Woyke T."/>
            <person name="Stein L.Y."/>
            <person name="Murrell C."/>
        </authorList>
    </citation>
    <scope>NUCLEOTIDE SEQUENCE</scope>
    <source>
        <strain>MC09</strain>
    </source>
</reference>
<dbReference type="EMBL" id="CP002738">
    <property type="protein sequence ID" value="AEG02302.1"/>
    <property type="molecule type" value="Genomic_DNA"/>
</dbReference>
<dbReference type="RefSeq" id="WP_013820518.1">
    <property type="nucleotide sequence ID" value="NC_015572.1"/>
</dbReference>
<dbReference type="HOGENOM" id="CLU_1085061_0_0_6"/>
<dbReference type="Proteomes" id="UP000008888">
    <property type="component" value="Chromosome"/>
</dbReference>
<keyword evidence="2" id="KW-1185">Reference proteome</keyword>
<accession>F9ZYN0</accession>
<name>F9ZYN0_METMM</name>
<evidence type="ECO:0000313" key="2">
    <source>
        <dbReference type="Proteomes" id="UP000008888"/>
    </source>
</evidence>
<evidence type="ECO:0000313" key="1">
    <source>
        <dbReference type="EMBL" id="AEG02302.1"/>
    </source>
</evidence>
<reference evidence="1 2" key="1">
    <citation type="journal article" date="2011" name="J. Bacteriol.">
        <title>Complete Genome Sequence of the Aerobic Marine Methanotroph Methylomonas methanica MC09.</title>
        <authorList>
            <person name="Boden R."/>
            <person name="Cunliffe M."/>
            <person name="Scanlan J."/>
            <person name="Moussard H."/>
            <person name="Kits K.D."/>
            <person name="Klotz M.G."/>
            <person name="Jetten M.S."/>
            <person name="Vuilleumier S."/>
            <person name="Han J."/>
            <person name="Peters L."/>
            <person name="Mikhailova N."/>
            <person name="Teshima H."/>
            <person name="Tapia R."/>
            <person name="Kyrpides N."/>
            <person name="Ivanova N."/>
            <person name="Pagani I."/>
            <person name="Cheng J.F."/>
            <person name="Goodwin L."/>
            <person name="Han C."/>
            <person name="Hauser L."/>
            <person name="Land M.L."/>
            <person name="Lapidus A."/>
            <person name="Lucas S."/>
            <person name="Pitluck S."/>
            <person name="Woyke T."/>
            <person name="Stein L."/>
            <person name="Murrell J.C."/>
        </authorList>
    </citation>
    <scope>NUCLEOTIDE SEQUENCE [LARGE SCALE GENOMIC DNA]</scope>
    <source>
        <strain evidence="1 2">MC09</strain>
    </source>
</reference>
<dbReference type="KEGG" id="mmt:Metme_3948"/>